<gene>
    <name evidence="4" type="ORF">Tsubulata_015843</name>
</gene>
<keyword evidence="1" id="KW-0175">Coiled coil</keyword>
<dbReference type="OrthoDB" id="1892195at2759"/>
<evidence type="ECO:0000313" key="4">
    <source>
        <dbReference type="EMBL" id="KAJ4848059.1"/>
    </source>
</evidence>
<comment type="caution">
    <text evidence="4">The sequence shown here is derived from an EMBL/GenBank/DDBJ whole genome shotgun (WGS) entry which is preliminary data.</text>
</comment>
<sequence length="350" mass="40802">MICSLDENRCYCWCDCKHRKADTELEAGREPRKKAWPDDSKNQVVEDEKDCTEDEKRNSNSNVAKKKNQIRDRHAPPPPWPPRPPPRPLWSRRPKEIARHRALLTFLTKDGGEARRSSSSTQPAGKTHVTEDSPENESESHGIGERVKEVEDQMEEHWKTLHSQMDEFISVARSAPLVAEDENLRKELAEKEEELQQKDELIMMLSEKERMCNVEKEEELQQKDELIIMLSKKERMCNVELQGARQVLLQYVRDTPGDQTIIGIKRMGEVDPKPFSDVCRLRFLEEDHCMVQSMQACSLWQTHVNDPNWHPFERVIVEGKEQEIINKNDEKIQESRNEWGEGAYEAVALH</sequence>
<protein>
    <recommendedName>
        <fullName evidence="3">Factor of DNA methylation 1-5/IDN2 domain-containing protein</fullName>
    </recommendedName>
</protein>
<feature type="coiled-coil region" evidence="1">
    <location>
        <begin position="178"/>
        <end position="208"/>
    </location>
</feature>
<dbReference type="AlphaFoldDB" id="A0A9Q0GD70"/>
<evidence type="ECO:0000256" key="1">
    <source>
        <dbReference type="SAM" id="Coils"/>
    </source>
</evidence>
<evidence type="ECO:0000256" key="2">
    <source>
        <dbReference type="SAM" id="MobiDB-lite"/>
    </source>
</evidence>
<dbReference type="EMBL" id="JAKUCV010001015">
    <property type="protein sequence ID" value="KAJ4848059.1"/>
    <property type="molecule type" value="Genomic_DNA"/>
</dbReference>
<feature type="domain" description="Factor of DNA methylation 1-5/IDN2" evidence="3">
    <location>
        <begin position="265"/>
        <end position="348"/>
    </location>
</feature>
<feature type="compositionally biased region" description="Basic and acidic residues" evidence="2">
    <location>
        <begin position="24"/>
        <end position="46"/>
    </location>
</feature>
<dbReference type="Pfam" id="PF03469">
    <property type="entry name" value="XH"/>
    <property type="match status" value="1"/>
</dbReference>
<feature type="region of interest" description="Disordered" evidence="2">
    <location>
        <begin position="106"/>
        <end position="145"/>
    </location>
</feature>
<feature type="region of interest" description="Disordered" evidence="2">
    <location>
        <begin position="24"/>
        <end position="92"/>
    </location>
</feature>
<dbReference type="InterPro" id="IPR005379">
    <property type="entry name" value="FDM1-5/IDN2_XH"/>
</dbReference>
<dbReference type="InterPro" id="IPR045177">
    <property type="entry name" value="FDM1-5/IDN2"/>
</dbReference>
<feature type="compositionally biased region" description="Pro residues" evidence="2">
    <location>
        <begin position="76"/>
        <end position="88"/>
    </location>
</feature>
<evidence type="ECO:0000259" key="3">
    <source>
        <dbReference type="Pfam" id="PF03469"/>
    </source>
</evidence>
<reference evidence="4" key="1">
    <citation type="submission" date="2022-02" db="EMBL/GenBank/DDBJ databases">
        <authorList>
            <person name="Henning P.M."/>
            <person name="McCubbin A.G."/>
            <person name="Shore J.S."/>
        </authorList>
    </citation>
    <scope>NUCLEOTIDE SEQUENCE</scope>
    <source>
        <strain evidence="4">F60SS</strain>
        <tissue evidence="4">Leaves</tissue>
    </source>
</reference>
<dbReference type="Proteomes" id="UP001141552">
    <property type="component" value="Unassembled WGS sequence"/>
</dbReference>
<reference evidence="4" key="2">
    <citation type="journal article" date="2023" name="Plants (Basel)">
        <title>Annotation of the Turnera subulata (Passifloraceae) Draft Genome Reveals the S-Locus Evolved after the Divergence of Turneroideae from Passifloroideae in a Stepwise Manner.</title>
        <authorList>
            <person name="Henning P.M."/>
            <person name="Roalson E.H."/>
            <person name="Mir W."/>
            <person name="McCubbin A.G."/>
            <person name="Shore J.S."/>
        </authorList>
    </citation>
    <scope>NUCLEOTIDE SEQUENCE</scope>
    <source>
        <strain evidence="4">F60SS</strain>
    </source>
</reference>
<dbReference type="GO" id="GO:0080188">
    <property type="term" value="P:gene silencing by siRNA-directed DNA methylation"/>
    <property type="evidence" value="ECO:0007669"/>
    <property type="project" value="InterPro"/>
</dbReference>
<organism evidence="4 5">
    <name type="scientific">Turnera subulata</name>
    <dbReference type="NCBI Taxonomy" id="218843"/>
    <lineage>
        <taxon>Eukaryota</taxon>
        <taxon>Viridiplantae</taxon>
        <taxon>Streptophyta</taxon>
        <taxon>Embryophyta</taxon>
        <taxon>Tracheophyta</taxon>
        <taxon>Spermatophyta</taxon>
        <taxon>Magnoliopsida</taxon>
        <taxon>eudicotyledons</taxon>
        <taxon>Gunneridae</taxon>
        <taxon>Pentapetalae</taxon>
        <taxon>rosids</taxon>
        <taxon>fabids</taxon>
        <taxon>Malpighiales</taxon>
        <taxon>Passifloraceae</taxon>
        <taxon>Turnera</taxon>
    </lineage>
</organism>
<dbReference type="PANTHER" id="PTHR21596:SF82">
    <property type="entry name" value="FACTOR OF DNA METHYLATION 5-LIKE"/>
    <property type="match status" value="1"/>
</dbReference>
<keyword evidence="5" id="KW-1185">Reference proteome</keyword>
<dbReference type="PANTHER" id="PTHR21596">
    <property type="entry name" value="RIBONUCLEASE P SUBUNIT P38"/>
    <property type="match status" value="1"/>
</dbReference>
<name>A0A9Q0GD70_9ROSI</name>
<evidence type="ECO:0000313" key="5">
    <source>
        <dbReference type="Proteomes" id="UP001141552"/>
    </source>
</evidence>
<accession>A0A9Q0GD70</accession>
<proteinExistence type="predicted"/>